<evidence type="ECO:0000256" key="10">
    <source>
        <dbReference type="ARBA" id="ARBA00023034"/>
    </source>
</evidence>
<dbReference type="UniPathway" id="UPA00378"/>
<keyword evidence="9 15" id="KW-1133">Transmembrane helix</keyword>
<dbReference type="GeneTree" id="ENSGT00940000153470"/>
<comment type="similarity">
    <text evidence="3">Belongs to the glycosyltransferase 18 family.</text>
</comment>
<organism evidence="17 18">
    <name type="scientific">Kryptolebias marmoratus</name>
    <name type="common">Mangrove killifish</name>
    <name type="synonym">Rivulus marmoratus</name>
    <dbReference type="NCBI Taxonomy" id="37003"/>
    <lineage>
        <taxon>Eukaryota</taxon>
        <taxon>Metazoa</taxon>
        <taxon>Chordata</taxon>
        <taxon>Craniata</taxon>
        <taxon>Vertebrata</taxon>
        <taxon>Euteleostomi</taxon>
        <taxon>Actinopterygii</taxon>
        <taxon>Neopterygii</taxon>
        <taxon>Teleostei</taxon>
        <taxon>Neoteleostei</taxon>
        <taxon>Acanthomorphata</taxon>
        <taxon>Ovalentaria</taxon>
        <taxon>Atherinomorphae</taxon>
        <taxon>Cyprinodontiformes</taxon>
        <taxon>Rivulidae</taxon>
        <taxon>Kryptolebias</taxon>
    </lineage>
</organism>
<dbReference type="STRING" id="37003.ENSKMAP00000024451"/>
<evidence type="ECO:0000256" key="8">
    <source>
        <dbReference type="ARBA" id="ARBA00022968"/>
    </source>
</evidence>
<keyword evidence="10" id="KW-0333">Golgi apparatus</keyword>
<dbReference type="AlphaFoldDB" id="A0A3Q3B5V7"/>
<keyword evidence="18" id="KW-1185">Reference proteome</keyword>
<comment type="catalytic activity">
    <reaction evidence="13">
        <text>N(4)-{beta-D-GlcNAc-(1-&gt;2)-[beta-D-GlcNAc-(1-&gt;4)]-alpha-D-Man-(1-&gt;3)-[beta-D-GlcNAc-(1-&gt;2)-alpha-D-Man-(1-&gt;6)]-beta-D-Man-(1-&gt;4)-beta-D-GlcNAc-(1-&gt;4)-beta-D-GlcNAc}-L-asparaginyl-[protein] + UDP-N-acetyl-alpha-D-glucosamine = N(4)-{beta-D-GlcNAc-(1-&gt;2)-[beta-D-GlcNAc-(1-&gt;4)]-alpha-D-Man-(1-&gt;3)-[beta-D-GlcNAc-(1-&gt;2)-[beta-D-GlcNAc-(1-&gt;6)]-alpha-D-Man-(1-&gt;6)]-beta-D-Man-(1-&gt;4)-beta-D-GlcNAc-(1-&gt;4)-beta-D-GlcNAc}-L-asparaginyl-[protein] + UDP + H(+)</text>
        <dbReference type="Rhea" id="RHEA:16921"/>
        <dbReference type="Rhea" id="RHEA-COMP:14374"/>
        <dbReference type="Rhea" id="RHEA-COMP:14377"/>
        <dbReference type="ChEBI" id="CHEBI:15378"/>
        <dbReference type="ChEBI" id="CHEBI:57705"/>
        <dbReference type="ChEBI" id="CHEBI:58223"/>
        <dbReference type="ChEBI" id="CHEBI:139507"/>
        <dbReference type="ChEBI" id="CHEBI:139510"/>
        <dbReference type="EC" id="2.4.1.155"/>
    </reaction>
</comment>
<dbReference type="OMA" id="FKGKPNT"/>
<comment type="subcellular location">
    <subcellularLocation>
        <location evidence="1">Golgi apparatus membrane</location>
        <topology evidence="1">Single-pass type II membrane protein</topology>
    </subcellularLocation>
</comment>
<dbReference type="PANTHER" id="PTHR15075:SF5">
    <property type="entry name" value="ALPHA-1,6-MANNOSYLGLYCOPROTEIN 6-BETA-N-ACETYLGLUCOSAMINYLTRANSFERASE A"/>
    <property type="match status" value="1"/>
</dbReference>
<evidence type="ECO:0000256" key="4">
    <source>
        <dbReference type="ARBA" id="ARBA00012671"/>
    </source>
</evidence>
<evidence type="ECO:0000256" key="15">
    <source>
        <dbReference type="SAM" id="Phobius"/>
    </source>
</evidence>
<dbReference type="Proteomes" id="UP000264800">
    <property type="component" value="Unplaced"/>
</dbReference>
<evidence type="ECO:0000256" key="13">
    <source>
        <dbReference type="ARBA" id="ARBA00048243"/>
    </source>
</evidence>
<feature type="transmembrane region" description="Helical" evidence="15">
    <location>
        <begin position="12"/>
        <end position="31"/>
    </location>
</feature>
<keyword evidence="5" id="KW-0328">Glycosyltransferase</keyword>
<keyword evidence="6" id="KW-0808">Transferase</keyword>
<comment type="pathway">
    <text evidence="2">Protein modification; protein glycosylation.</text>
</comment>
<evidence type="ECO:0000256" key="1">
    <source>
        <dbReference type="ARBA" id="ARBA00004323"/>
    </source>
</evidence>
<dbReference type="EC" id="2.4.1.155" evidence="4"/>
<feature type="domain" description="Glycosyltransferase family 18 catalytic" evidence="16">
    <location>
        <begin position="192"/>
        <end position="743"/>
    </location>
</feature>
<evidence type="ECO:0000256" key="6">
    <source>
        <dbReference type="ARBA" id="ARBA00022679"/>
    </source>
</evidence>
<dbReference type="KEGG" id="kmr:108238485"/>
<dbReference type="RefSeq" id="XP_017276102.1">
    <property type="nucleotide sequence ID" value="XM_017420613.3"/>
</dbReference>
<evidence type="ECO:0000313" key="17">
    <source>
        <dbReference type="Ensembl" id="ENSKMAP00000024451.1"/>
    </source>
</evidence>
<evidence type="ECO:0000256" key="3">
    <source>
        <dbReference type="ARBA" id="ARBA00007477"/>
    </source>
</evidence>
<feature type="region of interest" description="Disordered" evidence="14">
    <location>
        <begin position="140"/>
        <end position="169"/>
    </location>
</feature>
<evidence type="ECO:0000313" key="18">
    <source>
        <dbReference type="Proteomes" id="UP000264800"/>
    </source>
</evidence>
<evidence type="ECO:0000256" key="7">
    <source>
        <dbReference type="ARBA" id="ARBA00022692"/>
    </source>
</evidence>
<dbReference type="PANTHER" id="PTHR15075">
    <property type="entry name" value="ALPHA-MANNOSIDE BETA-1,6-N-ACETYLGLUCOSAMINYLTRANSFERASE"/>
    <property type="match status" value="1"/>
</dbReference>
<evidence type="ECO:0000256" key="14">
    <source>
        <dbReference type="SAM" id="MobiDB-lite"/>
    </source>
</evidence>
<keyword evidence="8" id="KW-0735">Signal-anchor</keyword>
<dbReference type="GO" id="GO:0000139">
    <property type="term" value="C:Golgi membrane"/>
    <property type="evidence" value="ECO:0007669"/>
    <property type="project" value="UniProtKB-SubCell"/>
</dbReference>
<proteinExistence type="inferred from homology"/>
<evidence type="ECO:0000256" key="12">
    <source>
        <dbReference type="ARBA" id="ARBA00023180"/>
    </source>
</evidence>
<reference evidence="17" key="1">
    <citation type="submission" date="2025-08" db="UniProtKB">
        <authorList>
            <consortium name="Ensembl"/>
        </authorList>
    </citation>
    <scope>IDENTIFICATION</scope>
</reference>
<keyword evidence="12" id="KW-0325">Glycoprotein</keyword>
<reference evidence="17" key="2">
    <citation type="submission" date="2025-09" db="UniProtKB">
        <authorList>
            <consortium name="Ensembl"/>
        </authorList>
    </citation>
    <scope>IDENTIFICATION</scope>
</reference>
<dbReference type="GeneID" id="108238485"/>
<evidence type="ECO:0000256" key="11">
    <source>
        <dbReference type="ARBA" id="ARBA00023136"/>
    </source>
</evidence>
<dbReference type="InterPro" id="IPR052105">
    <property type="entry name" value="MGAT5_Glycosyltransferase"/>
</dbReference>
<feature type="compositionally biased region" description="Basic and acidic residues" evidence="14">
    <location>
        <begin position="140"/>
        <end position="153"/>
    </location>
</feature>
<dbReference type="GO" id="GO:0030144">
    <property type="term" value="F:alpha-1,6-mannosylglycoprotein 6-beta-N-acetylglucosaminyltransferase activity"/>
    <property type="evidence" value="ECO:0007669"/>
    <property type="project" value="UniProtKB-EC"/>
</dbReference>
<dbReference type="OrthoDB" id="2113294at2759"/>
<dbReference type="RefSeq" id="XP_017276103.1">
    <property type="nucleotide sequence ID" value="XM_017420614.3"/>
</dbReference>
<evidence type="ECO:0000256" key="9">
    <source>
        <dbReference type="ARBA" id="ARBA00022989"/>
    </source>
</evidence>
<keyword evidence="7 15" id="KW-0812">Transmembrane</keyword>
<name>A0A3Q3B5V7_KRYMA</name>
<dbReference type="Pfam" id="PF15024">
    <property type="entry name" value="Glyco_transf_18"/>
    <property type="match status" value="1"/>
</dbReference>
<accession>A0A3Q3B5V7</accession>
<keyword evidence="11 15" id="KW-0472">Membrane</keyword>
<dbReference type="GO" id="GO:0006487">
    <property type="term" value="P:protein N-linked glycosylation"/>
    <property type="evidence" value="ECO:0007669"/>
    <property type="project" value="TreeGrafter"/>
</dbReference>
<evidence type="ECO:0000259" key="16">
    <source>
        <dbReference type="Pfam" id="PF15024"/>
    </source>
</evidence>
<dbReference type="Ensembl" id="ENSKMAT00000024757.1">
    <property type="protein sequence ID" value="ENSKMAP00000024451.1"/>
    <property type="gene ID" value="ENSKMAG00000018125.1"/>
</dbReference>
<evidence type="ECO:0000256" key="2">
    <source>
        <dbReference type="ARBA" id="ARBA00004922"/>
    </source>
</evidence>
<evidence type="ECO:0000256" key="5">
    <source>
        <dbReference type="ARBA" id="ARBA00022676"/>
    </source>
</evidence>
<protein>
    <recommendedName>
        <fullName evidence="4">alpha-1,6-mannosyl-glycoprotein 6-beta-N-acetylglucosaminyltransferase</fullName>
        <ecNumber evidence="4">2.4.1.155</ecNumber>
    </recommendedName>
</protein>
<dbReference type="InterPro" id="IPR026116">
    <property type="entry name" value="GT18_cat"/>
</dbReference>
<sequence>MRKPQQTLKRILFLLLGICVMWCLSLPYFILSKVDQEDKSVTADHRLTKKSIEWVDTSKAQDVIKMFARFVDELLSIAESSKNFSFSPSLKEQKEELHVLQVKMEAEKAKGQMRDEMINELRSDKRQLQQQVTELEELLKLQMEKKEEPKPDEKPEEDTEEDKNCPLPLTDGFPDCKGKVKWMKDMWKSDPCYTSYGVNGSLCSILVYLSEVETWCPVLPGRKVRSAETVKPGSDKAVVRNDLEGLYQSLADQTQFKWIQQRIKSMEEIWVEAGRSLSAKNNQAEWKVKQILVHPGLLTDEANLKIAENAFRGGPLGELVQWSDLISTLYILGHNLHLSASVPSLKTFLGNVAGNCPPLHSKLEPKLIYTDIVGLRQIRSVLRTSWDKYKCAVRVLDSFGTEPDFNHAHWALKHNLRSPFGGLNLIPMQFYTMFPHTPDNTFLGFVVQHQLSSEEHELLKSTKRRSQALVYGKRAAFWKGKEAYLDVIHKYLDVHGTVDDGALIPSYVKNHGIVTGSEVQTLLRQSKVFVGLSFPYEGPAPLEALANGCIFLNPRLKPPQSSLNSDFFKGKPNTREVTSQHPYAEAIGEPYVWMVDMYNQTDVQRAITAILNHSIKPYLPYEFTCEGMLQRVNVLIEKQDFCSAAQSWPPLSALQVVTAKPGVSCKRACQRAGLICEPAFFSHLNNAKTLASYSIDCQTSEFSSDHIVLPAYNSSSKQCLFQSDPLLFSCVRSDESLKRICPCRDYIKDQIALCKTCI</sequence>